<organism evidence="4 5">
    <name type="scientific">Nicotiana attenuata</name>
    <name type="common">Coyote tobacco</name>
    <dbReference type="NCBI Taxonomy" id="49451"/>
    <lineage>
        <taxon>Eukaryota</taxon>
        <taxon>Viridiplantae</taxon>
        <taxon>Streptophyta</taxon>
        <taxon>Embryophyta</taxon>
        <taxon>Tracheophyta</taxon>
        <taxon>Spermatophyta</taxon>
        <taxon>Magnoliopsida</taxon>
        <taxon>eudicotyledons</taxon>
        <taxon>Gunneridae</taxon>
        <taxon>Pentapetalae</taxon>
        <taxon>asterids</taxon>
        <taxon>lamiids</taxon>
        <taxon>Solanales</taxon>
        <taxon>Solanaceae</taxon>
        <taxon>Nicotianoideae</taxon>
        <taxon>Nicotianeae</taxon>
        <taxon>Nicotiana</taxon>
    </lineage>
</organism>
<dbReference type="EMBL" id="MJEQ01037184">
    <property type="protein sequence ID" value="OIT06216.1"/>
    <property type="molecule type" value="Genomic_DNA"/>
</dbReference>
<evidence type="ECO:0000259" key="3">
    <source>
        <dbReference type="PROSITE" id="PS50157"/>
    </source>
</evidence>
<dbReference type="OMA" id="YQCIICS"/>
<dbReference type="Proteomes" id="UP000187609">
    <property type="component" value="Unassembled WGS sequence"/>
</dbReference>
<feature type="region of interest" description="Disordered" evidence="2">
    <location>
        <begin position="60"/>
        <end position="79"/>
    </location>
</feature>
<feature type="compositionally biased region" description="Acidic residues" evidence="2">
    <location>
        <begin position="215"/>
        <end position="226"/>
    </location>
</feature>
<proteinExistence type="predicted"/>
<dbReference type="STRING" id="49451.A0A1J6J0D0"/>
<evidence type="ECO:0000313" key="5">
    <source>
        <dbReference type="Proteomes" id="UP000187609"/>
    </source>
</evidence>
<dbReference type="PROSITE" id="PS00028">
    <property type="entry name" value="ZINC_FINGER_C2H2_1"/>
    <property type="match status" value="1"/>
</dbReference>
<feature type="compositionally biased region" description="Low complexity" evidence="2">
    <location>
        <begin position="60"/>
        <end position="71"/>
    </location>
</feature>
<name>A0A1J6J0D0_NICAT</name>
<comment type="caution">
    <text evidence="4">The sequence shown here is derived from an EMBL/GenBank/DDBJ whole genome shotgun (WGS) entry which is preliminary data.</text>
</comment>
<dbReference type="GO" id="GO:0008270">
    <property type="term" value="F:zinc ion binding"/>
    <property type="evidence" value="ECO:0007669"/>
    <property type="project" value="UniProtKB-KW"/>
</dbReference>
<evidence type="ECO:0000256" key="1">
    <source>
        <dbReference type="PROSITE-ProRule" id="PRU00042"/>
    </source>
</evidence>
<feature type="region of interest" description="Disordered" evidence="2">
    <location>
        <begin position="200"/>
        <end position="226"/>
    </location>
</feature>
<dbReference type="AlphaFoldDB" id="A0A1J6J0D0"/>
<evidence type="ECO:0000256" key="2">
    <source>
        <dbReference type="SAM" id="MobiDB-lite"/>
    </source>
</evidence>
<protein>
    <recommendedName>
        <fullName evidence="3">C2H2-type domain-containing protein</fullName>
    </recommendedName>
</protein>
<feature type="domain" description="C2H2-type" evidence="3">
    <location>
        <begin position="12"/>
        <end position="39"/>
    </location>
</feature>
<dbReference type="OrthoDB" id="1300892at2759"/>
<dbReference type="PROSITE" id="PS50157">
    <property type="entry name" value="ZINC_FINGER_C2H2_2"/>
    <property type="match status" value="1"/>
</dbReference>
<dbReference type="Gramene" id="OIT06216">
    <property type="protein sequence ID" value="OIT06216"/>
    <property type="gene ID" value="A4A49_01641"/>
</dbReference>
<gene>
    <name evidence="4" type="ORF">A4A49_01641</name>
</gene>
<keyword evidence="1" id="KW-0479">Metal-binding</keyword>
<accession>A0A1J6J0D0</accession>
<keyword evidence="5" id="KW-1185">Reference proteome</keyword>
<dbReference type="KEGG" id="nau:109222976"/>
<reference evidence="4" key="1">
    <citation type="submission" date="2016-11" db="EMBL/GenBank/DDBJ databases">
        <title>The genome of Nicotiana attenuata.</title>
        <authorList>
            <person name="Xu S."/>
            <person name="Brockmoeller T."/>
            <person name="Gaquerel E."/>
            <person name="Navarro A."/>
            <person name="Kuhl H."/>
            <person name="Gase K."/>
            <person name="Ling Z."/>
            <person name="Zhou W."/>
            <person name="Kreitzer C."/>
            <person name="Stanke M."/>
            <person name="Tang H."/>
            <person name="Lyons E."/>
            <person name="Pandey P."/>
            <person name="Pandey S.P."/>
            <person name="Timmermann B."/>
            <person name="Baldwin I.T."/>
        </authorList>
    </citation>
    <scope>NUCLEOTIDE SEQUENCE [LARGE SCALE GENOMIC DNA]</scope>
    <source>
        <strain evidence="4">UT</strain>
    </source>
</reference>
<sequence length="226" mass="24738">MQAGGIGGRLFYQCIICSKYFDSSQGLAGHSKGHLGHGWKKGTSHRKVFLPYNPIYLQQQRQQQQQQQQQQGCGSVAVSTDSSPLPINVAPQLPIIMQPQQAAAAAAGSVASRESNVVGKPKPKADRPQNVASSSSRVGPLRKKHYLRFRDMKILARLTPRLAKEEQEIILRLVDCAMDQAKQAKMKNIEVEVIQNKDSAAADGIGTSTKKDVVTVEDSDDESKNM</sequence>
<keyword evidence="1" id="KW-0862">Zinc</keyword>
<dbReference type="InterPro" id="IPR013087">
    <property type="entry name" value="Znf_C2H2_type"/>
</dbReference>
<keyword evidence="1" id="KW-0863">Zinc-finger</keyword>
<dbReference type="SMR" id="A0A1J6J0D0"/>
<feature type="region of interest" description="Disordered" evidence="2">
    <location>
        <begin position="114"/>
        <end position="138"/>
    </location>
</feature>
<evidence type="ECO:0000313" key="4">
    <source>
        <dbReference type="EMBL" id="OIT06216.1"/>
    </source>
</evidence>